<accession>A0ABM8GZ97</accession>
<feature type="transmembrane region" description="Helical" evidence="1">
    <location>
        <begin position="177"/>
        <end position="199"/>
    </location>
</feature>
<feature type="transmembrane region" description="Helical" evidence="1">
    <location>
        <begin position="124"/>
        <end position="145"/>
    </location>
</feature>
<gene>
    <name evidence="2" type="ORF">GCM10025870_09080</name>
</gene>
<dbReference type="RefSeq" id="WP_234661167.1">
    <property type="nucleotide sequence ID" value="NZ_AP027734.1"/>
</dbReference>
<dbReference type="InterPro" id="IPR047928">
    <property type="entry name" value="Perm_prefix_1"/>
</dbReference>
<dbReference type="EMBL" id="AP027734">
    <property type="protein sequence ID" value="BDZ53835.1"/>
    <property type="molecule type" value="Genomic_DNA"/>
</dbReference>
<name>A0ABM8GZ97_9MICO</name>
<protein>
    <submittedName>
        <fullName evidence="2">Uncharacterized protein</fullName>
    </submittedName>
</protein>
<dbReference type="NCBIfam" id="NF038403">
    <property type="entry name" value="perm_prefix_1"/>
    <property type="match status" value="1"/>
</dbReference>
<feature type="transmembrane region" description="Helical" evidence="1">
    <location>
        <begin position="245"/>
        <end position="266"/>
    </location>
</feature>
<feature type="transmembrane region" description="Helical" evidence="1">
    <location>
        <begin position="286"/>
        <end position="307"/>
    </location>
</feature>
<reference evidence="3" key="1">
    <citation type="journal article" date="2019" name="Int. J. Syst. Evol. Microbiol.">
        <title>The Global Catalogue of Microorganisms (GCM) 10K type strain sequencing project: providing services to taxonomists for standard genome sequencing and annotation.</title>
        <authorList>
            <consortium name="The Broad Institute Genomics Platform"/>
            <consortium name="The Broad Institute Genome Sequencing Center for Infectious Disease"/>
            <person name="Wu L."/>
            <person name="Ma J."/>
        </authorList>
    </citation>
    <scope>NUCLEOTIDE SEQUENCE [LARGE SCALE GENOMIC DNA]</scope>
    <source>
        <strain evidence="3">NBRC 109019</strain>
    </source>
</reference>
<evidence type="ECO:0000256" key="1">
    <source>
        <dbReference type="SAM" id="Phobius"/>
    </source>
</evidence>
<keyword evidence="1" id="KW-0472">Membrane</keyword>
<organism evidence="2 3">
    <name type="scientific">Agromyces marinus</name>
    <dbReference type="NCBI Taxonomy" id="1389020"/>
    <lineage>
        <taxon>Bacteria</taxon>
        <taxon>Bacillati</taxon>
        <taxon>Actinomycetota</taxon>
        <taxon>Actinomycetes</taxon>
        <taxon>Micrococcales</taxon>
        <taxon>Microbacteriaceae</taxon>
        <taxon>Agromyces</taxon>
    </lineage>
</organism>
<keyword evidence="1" id="KW-1133">Transmembrane helix</keyword>
<keyword evidence="3" id="KW-1185">Reference proteome</keyword>
<evidence type="ECO:0000313" key="2">
    <source>
        <dbReference type="EMBL" id="BDZ53835.1"/>
    </source>
</evidence>
<keyword evidence="1" id="KW-0812">Transmembrane</keyword>
<dbReference type="Proteomes" id="UP001321477">
    <property type="component" value="Chromosome"/>
</dbReference>
<sequence length="327" mass="34963">MTTTTTLTDRYILAAARSIPESERAEFGRELRERLGDAIDALEASGIAPDAAERAALTELGDPAALAATYLDRPLVLIGPRYFLVWWRLLKLLYAIVLPIGAVAVVFANLLAGDPVGTAFAEAAGVAVSLAVHLGFWTTLVFAIVDRSPGAAPESTWTPDQLPDGAGQERAGRLGDLIASLVFLGFFAALIVLGSSAGIAWVPEFRDVPVLDPDLWSFWLPYFLVLIVLEAAFAVAVYRNGWSWWLAAANLGLNLAFTVPALWLYTTGQLFAPEFLDAIGWPWGEGGEVVATIVVFVVIGVTVWDVVDGVIKTVRGRGGSALALGRI</sequence>
<feature type="transmembrane region" description="Helical" evidence="1">
    <location>
        <begin position="92"/>
        <end position="112"/>
    </location>
</feature>
<proteinExistence type="predicted"/>
<evidence type="ECO:0000313" key="3">
    <source>
        <dbReference type="Proteomes" id="UP001321477"/>
    </source>
</evidence>
<feature type="transmembrane region" description="Helical" evidence="1">
    <location>
        <begin position="219"/>
        <end position="238"/>
    </location>
</feature>